<comment type="caution">
    <text evidence="1">The sequence shown here is derived from an EMBL/GenBank/DDBJ whole genome shotgun (WGS) entry which is preliminary data.</text>
</comment>
<dbReference type="EMBL" id="BARS01024891">
    <property type="protein sequence ID" value="GAG12732.1"/>
    <property type="molecule type" value="Genomic_DNA"/>
</dbReference>
<accession>X0VNJ3</accession>
<organism evidence="1">
    <name type="scientific">marine sediment metagenome</name>
    <dbReference type="NCBI Taxonomy" id="412755"/>
    <lineage>
        <taxon>unclassified sequences</taxon>
        <taxon>metagenomes</taxon>
        <taxon>ecological metagenomes</taxon>
    </lineage>
</organism>
<proteinExistence type="predicted"/>
<protein>
    <recommendedName>
        <fullName evidence="2">IPT/TIG domain-containing protein</fullName>
    </recommendedName>
</protein>
<reference evidence="1" key="1">
    <citation type="journal article" date="2014" name="Front. Microbiol.">
        <title>High frequency of phylogenetically diverse reductive dehalogenase-homologous genes in deep subseafloor sedimentary metagenomes.</title>
        <authorList>
            <person name="Kawai M."/>
            <person name="Futagami T."/>
            <person name="Toyoda A."/>
            <person name="Takaki Y."/>
            <person name="Nishi S."/>
            <person name="Hori S."/>
            <person name="Arai W."/>
            <person name="Tsubouchi T."/>
            <person name="Morono Y."/>
            <person name="Uchiyama I."/>
            <person name="Ito T."/>
            <person name="Fujiyama A."/>
            <person name="Inagaki F."/>
            <person name="Takami H."/>
        </authorList>
    </citation>
    <scope>NUCLEOTIDE SEQUENCE</scope>
    <source>
        <strain evidence="1">Expedition CK06-06</strain>
    </source>
</reference>
<sequence>ETQFMRYGDELWVNGTDITAGEAVNIYWDFVQAAYLLNTTTAKNDGTYGCYITIPTAYNGSHYIWAKDLASGLSMRSAGSINVWAKVSIDPDAGLSGDPVIVSGYGFNANEMYNVSVYGGGLVSHEKLWGTDDDETDDDGSFTFEFDIPNWIDNPYDVNATDETGTTAEDGLTIGPAVTLDVDIGPSGTVVKVEGRGFNASMTMYPEDNFTIWSGGVGYDVDTRDGDDVTTSGSGTFTAYLIIPSAPAGDYVFNITDSEKTAKSDFEI</sequence>
<feature type="non-terminal residue" evidence="1">
    <location>
        <position position="268"/>
    </location>
</feature>
<dbReference type="AlphaFoldDB" id="X0VNJ3"/>
<gene>
    <name evidence="1" type="ORF">S01H1_39444</name>
</gene>
<feature type="non-terminal residue" evidence="1">
    <location>
        <position position="1"/>
    </location>
</feature>
<evidence type="ECO:0000313" key="1">
    <source>
        <dbReference type="EMBL" id="GAG12732.1"/>
    </source>
</evidence>
<evidence type="ECO:0008006" key="2">
    <source>
        <dbReference type="Google" id="ProtNLM"/>
    </source>
</evidence>
<name>X0VNJ3_9ZZZZ</name>